<organism evidence="1 2">
    <name type="scientific">Rhizorhabdus wittichii</name>
    <dbReference type="NCBI Taxonomy" id="160791"/>
    <lineage>
        <taxon>Bacteria</taxon>
        <taxon>Pseudomonadati</taxon>
        <taxon>Pseudomonadota</taxon>
        <taxon>Alphaproteobacteria</taxon>
        <taxon>Sphingomonadales</taxon>
        <taxon>Sphingomonadaceae</taxon>
        <taxon>Rhizorhabdus</taxon>
    </lineage>
</organism>
<name>A0A975CYF4_9SPHN</name>
<reference evidence="1" key="2">
    <citation type="submission" date="2021-04" db="EMBL/GenBank/DDBJ databases">
        <title>Isolation and genomic analysis of the ibuprofen-degrading bacterium Sphingomonas strain MPO218.</title>
        <authorList>
            <person name="Aulestia M."/>
            <person name="Flores A."/>
            <person name="Mangas E.L."/>
            <person name="Perez-Pulido A.J."/>
            <person name="Santero E."/>
            <person name="Camacho E.M."/>
        </authorList>
    </citation>
    <scope>NUCLEOTIDE SEQUENCE</scope>
    <source>
        <strain evidence="1">MPO218</strain>
    </source>
</reference>
<sequence length="161" mass="18210">MSRPTIDGRRAVVPASKLLQTVGDRLEDIRREDDFSYVDLGQELGRHPDQAGKYCRSTAEMPMTTFLRACQKWRGRLANPVLALMGLKMVEIDTPAEGAVADRRALTIIMRAQAAMSENLEDDDEISDEELVEDRAFVEAGGAAFDRWRLRLAEIDRRRTD</sequence>
<reference evidence="1" key="1">
    <citation type="submission" date="2020-07" db="EMBL/GenBank/DDBJ databases">
        <authorList>
            <person name="Camacho E."/>
        </authorList>
    </citation>
    <scope>NUCLEOTIDE SEQUENCE</scope>
    <source>
        <strain evidence="1">MPO218</strain>
    </source>
</reference>
<proteinExistence type="predicted"/>
<evidence type="ECO:0000313" key="2">
    <source>
        <dbReference type="Proteomes" id="UP000664914"/>
    </source>
</evidence>
<gene>
    <name evidence="1" type="ORF">HRJ34_14790</name>
</gene>
<accession>A0A975CYF4</accession>
<dbReference type="AlphaFoldDB" id="A0A975CYF4"/>
<protein>
    <submittedName>
        <fullName evidence="1">Uncharacterized protein</fullName>
    </submittedName>
</protein>
<dbReference type="EMBL" id="CP059319">
    <property type="protein sequence ID" value="QTH19642.1"/>
    <property type="molecule type" value="Genomic_DNA"/>
</dbReference>
<dbReference type="Proteomes" id="UP000664914">
    <property type="component" value="Chromosome"/>
</dbReference>
<dbReference type="RefSeq" id="WP_208631623.1">
    <property type="nucleotide sequence ID" value="NZ_CP059319.1"/>
</dbReference>
<evidence type="ECO:0000313" key="1">
    <source>
        <dbReference type="EMBL" id="QTH19642.1"/>
    </source>
</evidence>